<protein>
    <submittedName>
        <fullName evidence="2">Uncharacterized protein</fullName>
    </submittedName>
</protein>
<reference evidence="2" key="2">
    <citation type="submission" date="2020-05" db="UniProtKB">
        <authorList>
            <consortium name="EnsemblMetazoa"/>
        </authorList>
    </citation>
    <scope>IDENTIFICATION</scope>
    <source>
        <strain evidence="2">IAEA</strain>
    </source>
</reference>
<sequence length="106" mass="11447">MCSTSTRSVYIHRSNAKAISSSISLQSSSLAPTKISSRHSSERACSTNLWAGTALFFIFIAISEYVERPYSDATVIAKRDTKHSPPISLSVEAAAAALLYFRSNSA</sequence>
<dbReference type="Proteomes" id="UP000091820">
    <property type="component" value="Unassembled WGS sequence"/>
</dbReference>
<dbReference type="EnsemblMetazoa" id="GBRI009817-RA">
    <property type="protein sequence ID" value="GBRI009817-PA"/>
    <property type="gene ID" value="GBRI009817"/>
</dbReference>
<proteinExistence type="predicted"/>
<reference evidence="3" key="1">
    <citation type="submission" date="2014-03" db="EMBL/GenBank/DDBJ databases">
        <authorList>
            <person name="Aksoy S."/>
            <person name="Warren W."/>
            <person name="Wilson R.K."/>
        </authorList>
    </citation>
    <scope>NUCLEOTIDE SEQUENCE [LARGE SCALE GENOMIC DNA]</scope>
    <source>
        <strain evidence="3">IAEA</strain>
    </source>
</reference>
<evidence type="ECO:0000313" key="3">
    <source>
        <dbReference type="Proteomes" id="UP000091820"/>
    </source>
</evidence>
<organism evidence="2 3">
    <name type="scientific">Glossina brevipalpis</name>
    <dbReference type="NCBI Taxonomy" id="37001"/>
    <lineage>
        <taxon>Eukaryota</taxon>
        <taxon>Metazoa</taxon>
        <taxon>Ecdysozoa</taxon>
        <taxon>Arthropoda</taxon>
        <taxon>Hexapoda</taxon>
        <taxon>Insecta</taxon>
        <taxon>Pterygota</taxon>
        <taxon>Neoptera</taxon>
        <taxon>Endopterygota</taxon>
        <taxon>Diptera</taxon>
        <taxon>Brachycera</taxon>
        <taxon>Muscomorpha</taxon>
        <taxon>Hippoboscoidea</taxon>
        <taxon>Glossinidae</taxon>
        <taxon>Glossina</taxon>
    </lineage>
</organism>
<keyword evidence="3" id="KW-1185">Reference proteome</keyword>
<evidence type="ECO:0000256" key="1">
    <source>
        <dbReference type="SAM" id="Phobius"/>
    </source>
</evidence>
<feature type="transmembrane region" description="Helical" evidence="1">
    <location>
        <begin position="44"/>
        <end position="63"/>
    </location>
</feature>
<keyword evidence="1" id="KW-1133">Transmembrane helix</keyword>
<name>A0A1A9W894_9MUSC</name>
<accession>A0A1A9W894</accession>
<keyword evidence="1" id="KW-0812">Transmembrane</keyword>
<keyword evidence="1" id="KW-0472">Membrane</keyword>
<dbReference type="VEuPathDB" id="VectorBase:GBRI009817"/>
<dbReference type="AlphaFoldDB" id="A0A1A9W894"/>
<evidence type="ECO:0000313" key="2">
    <source>
        <dbReference type="EnsemblMetazoa" id="GBRI009817-PA"/>
    </source>
</evidence>